<name>A0A839MY12_9MICO</name>
<dbReference type="EMBL" id="JACHVQ010000001">
    <property type="protein sequence ID" value="MBB2890330.1"/>
    <property type="molecule type" value="Genomic_DNA"/>
</dbReference>
<protein>
    <submittedName>
        <fullName evidence="1">Uridine kinase</fullName>
        <ecNumber evidence="1">2.7.1.48</ecNumber>
    </submittedName>
</protein>
<dbReference type="SUPFAM" id="SSF52540">
    <property type="entry name" value="P-loop containing nucleoside triphosphate hydrolases"/>
    <property type="match status" value="1"/>
</dbReference>
<dbReference type="GO" id="GO:0004849">
    <property type="term" value="F:uridine kinase activity"/>
    <property type="evidence" value="ECO:0007669"/>
    <property type="project" value="UniProtKB-EC"/>
</dbReference>
<dbReference type="RefSeq" id="WP_183318339.1">
    <property type="nucleotide sequence ID" value="NZ_JACHVQ010000001.1"/>
</dbReference>
<evidence type="ECO:0000313" key="2">
    <source>
        <dbReference type="Proteomes" id="UP000559182"/>
    </source>
</evidence>
<proteinExistence type="predicted"/>
<comment type="caution">
    <text evidence="1">The sequence shown here is derived from an EMBL/GenBank/DDBJ whole genome shotgun (WGS) entry which is preliminary data.</text>
</comment>
<accession>A0A839MY12</accession>
<dbReference type="AlphaFoldDB" id="A0A839MY12"/>
<sequence>MDGLTLRERVVTQLLTALQAVRPDEPALIAIDGFDGVGKTYLAQELAALADAATRPILNVSIDGFHRPKAERVAAGLGAEGFYRGSYRYDVFRALVVDAARARQPITPAVWDVDADEAVDVATVDVSSDVIVLVDGIFLQRPELADVWDATVWVDAPLEITVPRGNARFPGTHDPDPEAPVNQRYVGGQRLYLAEADPRSHSTWVFDNTDLERPTLRNRAVEDDRHPHRRQAQQ</sequence>
<dbReference type="EC" id="2.7.1.48" evidence="1"/>
<evidence type="ECO:0000313" key="1">
    <source>
        <dbReference type="EMBL" id="MBB2890330.1"/>
    </source>
</evidence>
<dbReference type="InterPro" id="IPR027417">
    <property type="entry name" value="P-loop_NTPase"/>
</dbReference>
<gene>
    <name evidence="1" type="ORF">FHU39_000314</name>
</gene>
<dbReference type="Proteomes" id="UP000559182">
    <property type="component" value="Unassembled WGS sequence"/>
</dbReference>
<dbReference type="Gene3D" id="3.40.50.300">
    <property type="entry name" value="P-loop containing nucleotide triphosphate hydrolases"/>
    <property type="match status" value="1"/>
</dbReference>
<keyword evidence="2" id="KW-1185">Reference proteome</keyword>
<reference evidence="1 2" key="1">
    <citation type="submission" date="2020-08" db="EMBL/GenBank/DDBJ databases">
        <title>Sequencing the genomes of 1000 actinobacteria strains.</title>
        <authorList>
            <person name="Klenk H.-P."/>
        </authorList>
    </citation>
    <scope>NUCLEOTIDE SEQUENCE [LARGE SCALE GENOMIC DNA]</scope>
    <source>
        <strain evidence="1 2">DSM 105369</strain>
    </source>
</reference>
<keyword evidence="1" id="KW-0808">Transferase</keyword>
<keyword evidence="1" id="KW-0418">Kinase</keyword>
<organism evidence="1 2">
    <name type="scientific">Flexivirga oryzae</name>
    <dbReference type="NCBI Taxonomy" id="1794944"/>
    <lineage>
        <taxon>Bacteria</taxon>
        <taxon>Bacillati</taxon>
        <taxon>Actinomycetota</taxon>
        <taxon>Actinomycetes</taxon>
        <taxon>Micrococcales</taxon>
        <taxon>Dermacoccaceae</taxon>
        <taxon>Flexivirga</taxon>
    </lineage>
</organism>